<feature type="transmembrane region" description="Helical" evidence="10">
    <location>
        <begin position="848"/>
        <end position="869"/>
    </location>
</feature>
<evidence type="ECO:0000256" key="10">
    <source>
        <dbReference type="SAM" id="Phobius"/>
    </source>
</evidence>
<dbReference type="GO" id="GO:0140359">
    <property type="term" value="F:ABC-type transporter activity"/>
    <property type="evidence" value="ECO:0007669"/>
    <property type="project" value="InterPro"/>
</dbReference>
<keyword evidence="4 10" id="KW-0812">Transmembrane</keyword>
<dbReference type="FunFam" id="3.40.50.300:FF:000997">
    <property type="entry name" value="Multidrug resistance-associated protein 1"/>
    <property type="match status" value="1"/>
</dbReference>
<gene>
    <name evidence="13" type="ORF">DYB32_008663</name>
</gene>
<evidence type="ECO:0000256" key="9">
    <source>
        <dbReference type="ARBA" id="ARBA00023136"/>
    </source>
</evidence>
<dbReference type="SUPFAM" id="SSF90123">
    <property type="entry name" value="ABC transporter transmembrane region"/>
    <property type="match status" value="2"/>
</dbReference>
<feature type="transmembrane region" description="Helical" evidence="10">
    <location>
        <begin position="202"/>
        <end position="226"/>
    </location>
</feature>
<sequence>MSRVTKYQTVKLETTRPKDAKSPLETENFLSRWLYLWADPLMKLGNERQLEASDLWPLPSHSKCEVITESFEPKFNESKSIFWASKAVFGTQALVVGVLQFVAMVLSLYGPIVLNKVVSSIEMSSPDFQTLAVPVVTLFAVKIVQAILQTQTDLKNELLFVKVMAVLQNLLYKKALRLNAKSRKAKSTGEVSNLFTSDMWPVVAVSFFINQVWIIPLQVTALMYLLWQQLDWAMFSGIGVMVVAFFLTRWFATMQRTNWRVLMGKKDTRMKTINEVFGSMQIIKLNAWEERYYTKICDLRADELRSLWTQFCIGAGTTAMNNIAPVALTTISFACYVLLLKQTLTASKVFTALSLFNMVKQPMMRLPQIVAAFMQAHVSYKRFSEFLALDERDPTVVTSEVSANSIDIEVVDGSFGWDAEKPFFTNLNLTVKRGEFVVVHGSVGEGKTSLCNVLLGELDKYNGKVGVNGRIAYFAQQPWIQNMTIRENILFGLPYDRVKYNRVLEACALGTDLTLFAAGDRTEIGSKGVNVSGGQKARISLARACYSDADIFILDSPLSAVDAIVQNEIFTKCFLGLLRNKTIVLVTHSPEIIASPYVDRTIEVSNGGNLLETINTDKQDFDILIPPYPARANISTEDMADELDTIDAEGRPGSSLQYLDVLVSPSLKSPFGATVEDHLFTPFDASAPQTYNEEETRGKLVVTEERESGRVSQEVFLAYFNAVGGWTTVILLLLVQSLWQGLQVSSDLWLSSWTATGATLTTDEFQATAEYNISVYAALAIGSSVMVVVRVLTVSFAGIRASKKMFDDMTKALLGAPMRFFDTNPLGRILNRFSGDINAVDGRLPNQFGFFLSTVFVLLFSLGTTIVVIKTLGLVLLPLMFIYYKIASVYVQPAREMERLNKTTRSPLITHISESIDGAIVVRAFGGKQVRRFERLQQNKVNRNMETMFCGELASQWFSFRIQMISAFMLLVTTMSLIYMRSYLNAGLVGLVFGYSLQITGQLEWMVQMWSQLETAMVAPERVAEYTNVVQEAPRVISGAVPASWPEDGSIAFNNVSFRYKPNDPLVLKDVNFSIKSGEKVGIVGRTGAGKSSLTMALFRINEIASGSVVIGGVNTSTVGVKTLRESMAIIPQNPILFKGTLRSYLDPFDQYTDAQLWDALEKVKLTPRIAQEEKKLESTIEENGENYSVGERQMLCMARALLRNCHIVVMDEATAAIDHETDQNLQRVIREEFASSTVLTIAHRLDTVLDADRIMVFDQGRVAQCDTPEALIAAGTGIFFELCNEGGYLDKVHASTALSTSPREDESVAEE</sequence>
<evidence type="ECO:0000259" key="12">
    <source>
        <dbReference type="PROSITE" id="PS50929"/>
    </source>
</evidence>
<evidence type="ECO:0000259" key="11">
    <source>
        <dbReference type="PROSITE" id="PS50893"/>
    </source>
</evidence>
<evidence type="ECO:0000256" key="8">
    <source>
        <dbReference type="ARBA" id="ARBA00022989"/>
    </source>
</evidence>
<feature type="domain" description="ABC transporter" evidence="11">
    <location>
        <begin position="408"/>
        <end position="631"/>
    </location>
</feature>
<dbReference type="FunFam" id="1.20.1560.10:FF:000063">
    <property type="entry name" value="Multidrug resistance protein ABC transporter"/>
    <property type="match status" value="1"/>
</dbReference>
<dbReference type="FunFam" id="1.20.1560.10:FF:000006">
    <property type="entry name" value="ATP-binding cassette, sub-family C (CFTR/MRP), member 9"/>
    <property type="match status" value="1"/>
</dbReference>
<dbReference type="GO" id="GO:0005524">
    <property type="term" value="F:ATP binding"/>
    <property type="evidence" value="ECO:0007669"/>
    <property type="project" value="UniProtKB-KW"/>
</dbReference>
<feature type="transmembrane region" description="Helical" evidence="10">
    <location>
        <begin position="716"/>
        <end position="739"/>
    </location>
</feature>
<keyword evidence="8 10" id="KW-1133">Transmembrane helix</keyword>
<dbReference type="SMART" id="SM00382">
    <property type="entry name" value="AAA"/>
    <property type="match status" value="2"/>
</dbReference>
<dbReference type="InterPro" id="IPR036640">
    <property type="entry name" value="ABC1_TM_sf"/>
</dbReference>
<keyword evidence="6" id="KW-0547">Nucleotide-binding</keyword>
<evidence type="ECO:0000256" key="5">
    <source>
        <dbReference type="ARBA" id="ARBA00022737"/>
    </source>
</evidence>
<keyword evidence="7" id="KW-0067">ATP-binding</keyword>
<evidence type="ECO:0000256" key="7">
    <source>
        <dbReference type="ARBA" id="ARBA00022840"/>
    </source>
</evidence>
<dbReference type="InterPro" id="IPR003593">
    <property type="entry name" value="AAA+_ATPase"/>
</dbReference>
<dbReference type="InterPro" id="IPR011527">
    <property type="entry name" value="ABC1_TM_dom"/>
</dbReference>
<evidence type="ECO:0000256" key="4">
    <source>
        <dbReference type="ARBA" id="ARBA00022692"/>
    </source>
</evidence>
<dbReference type="CDD" id="cd18580">
    <property type="entry name" value="ABC_6TM_ABCC_D2"/>
    <property type="match status" value="1"/>
</dbReference>
<dbReference type="CDD" id="cd03250">
    <property type="entry name" value="ABCC_MRP_domain1"/>
    <property type="match status" value="1"/>
</dbReference>
<dbReference type="InterPro" id="IPR003439">
    <property type="entry name" value="ABC_transporter-like_ATP-bd"/>
</dbReference>
<organism evidence="13 14">
    <name type="scientific">Aphanomyces invadans</name>
    <dbReference type="NCBI Taxonomy" id="157072"/>
    <lineage>
        <taxon>Eukaryota</taxon>
        <taxon>Sar</taxon>
        <taxon>Stramenopiles</taxon>
        <taxon>Oomycota</taxon>
        <taxon>Saprolegniomycetes</taxon>
        <taxon>Saprolegniales</taxon>
        <taxon>Verrucalvaceae</taxon>
        <taxon>Aphanomyces</taxon>
    </lineage>
</organism>
<dbReference type="InterPro" id="IPR017871">
    <property type="entry name" value="ABC_transporter-like_CS"/>
</dbReference>
<feature type="domain" description="ABC transporter" evidence="11">
    <location>
        <begin position="1051"/>
        <end position="1285"/>
    </location>
</feature>
<protein>
    <recommendedName>
        <fullName evidence="15">Multidrug resistance-associated protein 1</fullName>
    </recommendedName>
</protein>
<feature type="transmembrane region" description="Helical" evidence="10">
    <location>
        <begin position="962"/>
        <end position="980"/>
    </location>
</feature>
<feature type="transmembrane region" description="Helical" evidence="10">
    <location>
        <begin position="232"/>
        <end position="252"/>
    </location>
</feature>
<comment type="similarity">
    <text evidence="2">Belongs to the ABC transporter superfamily. ABCC family. Conjugate transporter (TC 3.A.1.208) subfamily.</text>
</comment>
<evidence type="ECO:0008006" key="15">
    <source>
        <dbReference type="Google" id="ProtNLM"/>
    </source>
</evidence>
<dbReference type="InterPro" id="IPR044746">
    <property type="entry name" value="ABCC_6TM_D1"/>
</dbReference>
<dbReference type="SUPFAM" id="SSF52540">
    <property type="entry name" value="P-loop containing nucleoside triphosphate hydrolases"/>
    <property type="match status" value="2"/>
</dbReference>
<dbReference type="Pfam" id="PF00005">
    <property type="entry name" value="ABC_tran"/>
    <property type="match status" value="2"/>
</dbReference>
<feature type="domain" description="ABC transmembrane type-1" evidence="12">
    <location>
        <begin position="94"/>
        <end position="375"/>
    </location>
</feature>
<dbReference type="FunFam" id="3.40.50.300:FF:000610">
    <property type="entry name" value="Multidrug resistance-associated ABC transporter"/>
    <property type="match status" value="1"/>
</dbReference>
<keyword evidence="5" id="KW-0677">Repeat</keyword>
<keyword evidence="3" id="KW-0813">Transport</keyword>
<dbReference type="PROSITE" id="PS50893">
    <property type="entry name" value="ABC_TRANSPORTER_2"/>
    <property type="match status" value="2"/>
</dbReference>
<evidence type="ECO:0000313" key="14">
    <source>
        <dbReference type="Proteomes" id="UP000285060"/>
    </source>
</evidence>
<dbReference type="GO" id="GO:0016887">
    <property type="term" value="F:ATP hydrolysis activity"/>
    <property type="evidence" value="ECO:0007669"/>
    <property type="project" value="InterPro"/>
</dbReference>
<dbReference type="Pfam" id="PF00664">
    <property type="entry name" value="ABC_membrane"/>
    <property type="match status" value="2"/>
</dbReference>
<dbReference type="Proteomes" id="UP000285060">
    <property type="component" value="Unassembled WGS sequence"/>
</dbReference>
<evidence type="ECO:0000313" key="13">
    <source>
        <dbReference type="EMBL" id="RHY24834.1"/>
    </source>
</evidence>
<feature type="domain" description="ABC transmembrane type-1" evidence="12">
    <location>
        <begin position="730"/>
        <end position="1015"/>
    </location>
</feature>
<dbReference type="VEuPathDB" id="FungiDB:H310_12538"/>
<feature type="transmembrane region" description="Helical" evidence="10">
    <location>
        <begin position="87"/>
        <end position="108"/>
    </location>
</feature>
<proteinExistence type="inferred from homology"/>
<evidence type="ECO:0000256" key="3">
    <source>
        <dbReference type="ARBA" id="ARBA00022448"/>
    </source>
</evidence>
<accession>A0A3R6V5B4</accession>
<dbReference type="CDD" id="cd18579">
    <property type="entry name" value="ABC_6TM_ABCC_D1"/>
    <property type="match status" value="1"/>
</dbReference>
<evidence type="ECO:0000256" key="2">
    <source>
        <dbReference type="ARBA" id="ARBA00009726"/>
    </source>
</evidence>
<evidence type="ECO:0000256" key="1">
    <source>
        <dbReference type="ARBA" id="ARBA00004128"/>
    </source>
</evidence>
<keyword evidence="14" id="KW-1185">Reference proteome</keyword>
<dbReference type="CDD" id="cd03244">
    <property type="entry name" value="ABCC_MRP_domain2"/>
    <property type="match status" value="1"/>
</dbReference>
<dbReference type="PROSITE" id="PS00211">
    <property type="entry name" value="ABC_TRANSPORTER_1"/>
    <property type="match status" value="1"/>
</dbReference>
<dbReference type="InterPro" id="IPR027417">
    <property type="entry name" value="P-loop_NTPase"/>
</dbReference>
<name>A0A3R6V5B4_9STRA</name>
<comment type="subcellular location">
    <subcellularLocation>
        <location evidence="1">Vacuole membrane</location>
        <topology evidence="1">Multi-pass membrane protein</topology>
    </subcellularLocation>
</comment>
<feature type="transmembrane region" description="Helical" evidence="10">
    <location>
        <begin position="128"/>
        <end position="148"/>
    </location>
</feature>
<comment type="caution">
    <text evidence="13">The sequence shown here is derived from an EMBL/GenBank/DDBJ whole genome shotgun (WGS) entry which is preliminary data.</text>
</comment>
<feature type="transmembrane region" description="Helical" evidence="10">
    <location>
        <begin position="773"/>
        <end position="799"/>
    </location>
</feature>
<dbReference type="PANTHER" id="PTHR24223:SF443">
    <property type="entry name" value="MULTIDRUG-RESISTANCE LIKE PROTEIN 1, ISOFORM I"/>
    <property type="match status" value="1"/>
</dbReference>
<reference evidence="13 14" key="1">
    <citation type="submission" date="2018-08" db="EMBL/GenBank/DDBJ databases">
        <title>Aphanomyces genome sequencing and annotation.</title>
        <authorList>
            <person name="Minardi D."/>
            <person name="Oidtmann B."/>
            <person name="Van Der Giezen M."/>
            <person name="Studholme D.J."/>
        </authorList>
    </citation>
    <scope>NUCLEOTIDE SEQUENCE [LARGE SCALE GENOMIC DNA]</scope>
    <source>
        <strain evidence="13 14">NJM0002</strain>
    </source>
</reference>
<dbReference type="EMBL" id="QUSY01001482">
    <property type="protein sequence ID" value="RHY24834.1"/>
    <property type="molecule type" value="Genomic_DNA"/>
</dbReference>
<dbReference type="InterPro" id="IPR050173">
    <property type="entry name" value="ABC_transporter_C-like"/>
</dbReference>
<keyword evidence="9 10" id="KW-0472">Membrane</keyword>
<dbReference type="GO" id="GO:0005774">
    <property type="term" value="C:vacuolar membrane"/>
    <property type="evidence" value="ECO:0007669"/>
    <property type="project" value="UniProtKB-SubCell"/>
</dbReference>
<evidence type="ECO:0000256" key="6">
    <source>
        <dbReference type="ARBA" id="ARBA00022741"/>
    </source>
</evidence>
<dbReference type="Gene3D" id="1.20.1560.10">
    <property type="entry name" value="ABC transporter type 1, transmembrane domain"/>
    <property type="match status" value="2"/>
</dbReference>
<feature type="transmembrane region" description="Helical" evidence="10">
    <location>
        <begin position="875"/>
        <end position="892"/>
    </location>
</feature>
<dbReference type="PANTHER" id="PTHR24223">
    <property type="entry name" value="ATP-BINDING CASSETTE SUB-FAMILY C"/>
    <property type="match status" value="1"/>
</dbReference>
<dbReference type="PROSITE" id="PS50929">
    <property type="entry name" value="ABC_TM1F"/>
    <property type="match status" value="2"/>
</dbReference>
<dbReference type="InterPro" id="IPR044726">
    <property type="entry name" value="ABCC_6TM_D2"/>
</dbReference>
<dbReference type="Gene3D" id="3.40.50.300">
    <property type="entry name" value="P-loop containing nucleotide triphosphate hydrolases"/>
    <property type="match status" value="2"/>
</dbReference>